<evidence type="ECO:0000313" key="4">
    <source>
        <dbReference type="EMBL" id="PAF54966.1"/>
    </source>
</evidence>
<dbReference type="PROSITE" id="PS51257">
    <property type="entry name" value="PROKAR_LIPOPROTEIN"/>
    <property type="match status" value="1"/>
</dbReference>
<keyword evidence="5" id="KW-1185">Reference proteome</keyword>
<feature type="coiled-coil region" evidence="1">
    <location>
        <begin position="50"/>
        <end position="77"/>
    </location>
</feature>
<dbReference type="RefSeq" id="WP_095279152.1">
    <property type="nucleotide sequence ID" value="NZ_NQMN01000002.1"/>
</dbReference>
<dbReference type="EMBL" id="NQMN01000002">
    <property type="protein sequence ID" value="PAF54966.1"/>
    <property type="molecule type" value="Genomic_DNA"/>
</dbReference>
<feature type="signal peptide" evidence="3">
    <location>
        <begin position="1"/>
        <end position="21"/>
    </location>
</feature>
<feature type="compositionally biased region" description="Polar residues" evidence="2">
    <location>
        <begin position="714"/>
        <end position="737"/>
    </location>
</feature>
<reference evidence="4" key="1">
    <citation type="submission" date="2017-08" db="EMBL/GenBank/DDBJ databases">
        <authorList>
            <person name="Alvarez-Ponce D."/>
            <person name="Weitzman C.L."/>
            <person name="Tillett R.L."/>
            <person name="Sandmeier F.C."/>
            <person name="Tracy C.R."/>
        </authorList>
    </citation>
    <scope>NUCLEOTIDE SEQUENCE [LARGE SCALE GENOMIC DNA]</scope>
    <source>
        <strain evidence="4">PS6</strain>
    </source>
</reference>
<gene>
    <name evidence="4" type="ORF">CJF60_04500</name>
</gene>
<evidence type="ECO:0000313" key="5">
    <source>
        <dbReference type="Proteomes" id="UP000217033"/>
    </source>
</evidence>
<protein>
    <recommendedName>
        <fullName evidence="6">DUF31 domain-containing protein</fullName>
    </recommendedName>
</protein>
<organism evidence="4 5">
    <name type="scientific">Mycoplasmopsis agassizii</name>
    <dbReference type="NCBI Taxonomy" id="33922"/>
    <lineage>
        <taxon>Bacteria</taxon>
        <taxon>Bacillati</taxon>
        <taxon>Mycoplasmatota</taxon>
        <taxon>Mycoplasmoidales</taxon>
        <taxon>Metamycoplasmataceae</taxon>
        <taxon>Mycoplasmopsis</taxon>
    </lineage>
</organism>
<sequence>MKRRKLLTIMSLPATSFAVVAAIACTQQNEPAPVLNAQAIIDGLPKEIKTNSSNQELSKLKEKLQNLTKDVQTSFLNLLDESNKNTFEKALKDGYKISKVTLVAADVSKSSLSVYLSVSKEQDVKTATIKIVDLKQATLVQNKPNPNPPGDQNPPDTKDNQTPKQDKPGDQNPPDTKDNQTPKQDKPVDQNPQQANPGHSQSPKPPESYVQKFETDLKKFQGYQIKTTLHTEQPASHEYIYSLSGSKKTETRSNEWTTQNDSIKDRVNDDDFQKAIPNLDAPEWNPNQNKYSQAVKQRDELIKNGFEINPDSYFEQSYNFWYNQKFIAWRSLSKIAALKPPKNMNLDLIASAPQLLKPTQEVKDSAVEMANSEFKLNLNSLKYLVTHNEMGQNPKMLAWKLLTLSDDIRMNQKSILSDHIYLNNVSEVEKTYKLFEQVDPDISDIMFYAENIDNKTGTMTLYVTYKKGTQNKSFKIDLNKANVDLKNDYDYIKHINDRTVSLNWSYGGWLSENDDWDDDKNQTWENVKKTFDRNIEGFKTLKPDIKIQKYSSWFGQNDTSGVKFNQSLATGGTAWVVDKIIDPNLPQDQHAFIIATNKHVLDIGMIAGTTASRFIMGYVFENSKLSPEVDLATWAKYFNWYEDKYANLNESNYEELLKDYPDRIKLAKSRLEENKKNRPNNKKIFNKQNSWLRNSGFSSFTWNRFETDDYSKTDPISSSALSNPTTEQGKQSPTYQRQDMEVVGFQKPMFLDNNYTQLNATDQSPSWLTDTRKNFINSIIYMPQYTAGHIYRSGDEQASVILGGGMKREEDQFTYTYQLAGPDLVLLKMVFKDSDLEKAWPALHQILKKPEAEQKAWFNTLDLDPRTDDRTNSYVAGYPGLQGENGRILSYRSSDRTATSSLRESFVTSGVSNVIAQSFFRDWDKETWDKYYAPYDVGGRYNELNSVNYPTSKHVSNPENGLYTTTTKTATESLYSGEKVNAGNSGSMVVDANFKNYAIVFSYLPELQGGDRTSAHHFVQHDPYARSNVLENERPNVRLELIEMLKKKNIKTLNLNPENKK</sequence>
<comment type="caution">
    <text evidence="4">The sequence shown here is derived from an EMBL/GenBank/DDBJ whole genome shotgun (WGS) entry which is preliminary data.</text>
</comment>
<evidence type="ECO:0000256" key="3">
    <source>
        <dbReference type="SAM" id="SignalP"/>
    </source>
</evidence>
<feature type="region of interest" description="Disordered" evidence="2">
    <location>
        <begin position="713"/>
        <end position="737"/>
    </location>
</feature>
<keyword evidence="1" id="KW-0175">Coiled coil</keyword>
<dbReference type="Proteomes" id="UP000217033">
    <property type="component" value="Unassembled WGS sequence"/>
</dbReference>
<evidence type="ECO:0000256" key="2">
    <source>
        <dbReference type="SAM" id="MobiDB-lite"/>
    </source>
</evidence>
<evidence type="ECO:0008006" key="6">
    <source>
        <dbReference type="Google" id="ProtNLM"/>
    </source>
</evidence>
<feature type="compositionally biased region" description="Polar residues" evidence="2">
    <location>
        <begin position="190"/>
        <end position="202"/>
    </location>
</feature>
<feature type="chain" id="PRO_5046679532" description="DUF31 domain-containing protein" evidence="3">
    <location>
        <begin position="22"/>
        <end position="1061"/>
    </location>
</feature>
<keyword evidence="3" id="KW-0732">Signal</keyword>
<feature type="region of interest" description="Disordered" evidence="2">
    <location>
        <begin position="138"/>
        <end position="209"/>
    </location>
</feature>
<accession>A0ABX4H4Z2</accession>
<proteinExistence type="predicted"/>
<feature type="compositionally biased region" description="Basic and acidic residues" evidence="2">
    <location>
        <begin position="156"/>
        <end position="188"/>
    </location>
</feature>
<name>A0ABX4H4Z2_9BACT</name>
<evidence type="ECO:0000256" key="1">
    <source>
        <dbReference type="SAM" id="Coils"/>
    </source>
</evidence>